<accession>A0AAW1S8S4</accession>
<comment type="caution">
    <text evidence="2">The sequence shown here is derived from an EMBL/GenBank/DDBJ whole genome shotgun (WGS) entry which is preliminary data.</text>
</comment>
<sequence>MCLSPLKIGGMERHVLATLLLLLLVTHSFALPASAGALHNASGLAESAALQLFSPVLYELEFARRQLYRVSALLPDVALRAGAPAVDCSCADFAAGNCFAAGCHPPLAKTL</sequence>
<dbReference type="Proteomes" id="UP001445335">
    <property type="component" value="Unassembled WGS sequence"/>
</dbReference>
<evidence type="ECO:0000256" key="1">
    <source>
        <dbReference type="SAM" id="SignalP"/>
    </source>
</evidence>
<dbReference type="EMBL" id="JALJOU010000007">
    <property type="protein sequence ID" value="KAK9842485.1"/>
    <property type="molecule type" value="Genomic_DNA"/>
</dbReference>
<name>A0AAW1S8S4_9CHLO</name>
<proteinExistence type="predicted"/>
<evidence type="ECO:0000313" key="3">
    <source>
        <dbReference type="Proteomes" id="UP001445335"/>
    </source>
</evidence>
<organism evidence="2 3">
    <name type="scientific">Elliptochloris bilobata</name>
    <dbReference type="NCBI Taxonomy" id="381761"/>
    <lineage>
        <taxon>Eukaryota</taxon>
        <taxon>Viridiplantae</taxon>
        <taxon>Chlorophyta</taxon>
        <taxon>core chlorophytes</taxon>
        <taxon>Trebouxiophyceae</taxon>
        <taxon>Trebouxiophyceae incertae sedis</taxon>
        <taxon>Elliptochloris clade</taxon>
        <taxon>Elliptochloris</taxon>
    </lineage>
</organism>
<evidence type="ECO:0000313" key="2">
    <source>
        <dbReference type="EMBL" id="KAK9842485.1"/>
    </source>
</evidence>
<reference evidence="2 3" key="1">
    <citation type="journal article" date="2024" name="Nat. Commun.">
        <title>Phylogenomics reveals the evolutionary origins of lichenization in chlorophyte algae.</title>
        <authorList>
            <person name="Puginier C."/>
            <person name="Libourel C."/>
            <person name="Otte J."/>
            <person name="Skaloud P."/>
            <person name="Haon M."/>
            <person name="Grisel S."/>
            <person name="Petersen M."/>
            <person name="Berrin J.G."/>
            <person name="Delaux P.M."/>
            <person name="Dal Grande F."/>
            <person name="Keller J."/>
        </authorList>
    </citation>
    <scope>NUCLEOTIDE SEQUENCE [LARGE SCALE GENOMIC DNA]</scope>
    <source>
        <strain evidence="2 3">SAG 245.80</strain>
    </source>
</reference>
<gene>
    <name evidence="2" type="ORF">WJX81_002260</name>
</gene>
<feature type="signal peptide" evidence="1">
    <location>
        <begin position="1"/>
        <end position="30"/>
    </location>
</feature>
<protein>
    <submittedName>
        <fullName evidence="2">Uncharacterized protein</fullName>
    </submittedName>
</protein>
<dbReference type="AlphaFoldDB" id="A0AAW1S8S4"/>
<keyword evidence="1" id="KW-0732">Signal</keyword>
<feature type="chain" id="PRO_5043576047" evidence="1">
    <location>
        <begin position="31"/>
        <end position="111"/>
    </location>
</feature>
<keyword evidence="3" id="KW-1185">Reference proteome</keyword>